<reference evidence="1" key="1">
    <citation type="submission" date="2013-11" db="EMBL/GenBank/DDBJ databases">
        <title>Genome sequence of the fusiform rust pathogen reveals effectors for host alternation and coevolution with pine.</title>
        <authorList>
            <consortium name="DOE Joint Genome Institute"/>
            <person name="Smith K."/>
            <person name="Pendleton A."/>
            <person name="Kubisiak T."/>
            <person name="Anderson C."/>
            <person name="Salamov A."/>
            <person name="Aerts A."/>
            <person name="Riley R."/>
            <person name="Clum A."/>
            <person name="Lindquist E."/>
            <person name="Ence D."/>
            <person name="Campbell M."/>
            <person name="Kronenberg Z."/>
            <person name="Feau N."/>
            <person name="Dhillon B."/>
            <person name="Hamelin R."/>
            <person name="Burleigh J."/>
            <person name="Smith J."/>
            <person name="Yandell M."/>
            <person name="Nelson C."/>
            <person name="Grigoriev I."/>
            <person name="Davis J."/>
        </authorList>
    </citation>
    <scope>NUCLEOTIDE SEQUENCE</scope>
    <source>
        <strain evidence="1">G11</strain>
    </source>
</reference>
<protein>
    <submittedName>
        <fullName evidence="1">Uncharacterized protein</fullName>
    </submittedName>
</protein>
<accession>A0A9P6NL66</accession>
<gene>
    <name evidence="1" type="ORF">CROQUDRAFT_565290</name>
</gene>
<evidence type="ECO:0000313" key="2">
    <source>
        <dbReference type="Proteomes" id="UP000886653"/>
    </source>
</evidence>
<evidence type="ECO:0000313" key="1">
    <source>
        <dbReference type="EMBL" id="KAG0145595.1"/>
    </source>
</evidence>
<sequence length="53" mass="5988">MNKAFDKVLRSENVTLAESACNPFHIAQMWLAIDKINDLFTTFYNGQGFMTGS</sequence>
<keyword evidence="2" id="KW-1185">Reference proteome</keyword>
<dbReference type="OrthoDB" id="3098at2759"/>
<organism evidence="1 2">
    <name type="scientific">Cronartium quercuum f. sp. fusiforme G11</name>
    <dbReference type="NCBI Taxonomy" id="708437"/>
    <lineage>
        <taxon>Eukaryota</taxon>
        <taxon>Fungi</taxon>
        <taxon>Dikarya</taxon>
        <taxon>Basidiomycota</taxon>
        <taxon>Pucciniomycotina</taxon>
        <taxon>Pucciniomycetes</taxon>
        <taxon>Pucciniales</taxon>
        <taxon>Coleosporiaceae</taxon>
        <taxon>Cronartium</taxon>
    </lineage>
</organism>
<name>A0A9P6NL66_9BASI</name>
<dbReference type="EMBL" id="MU167274">
    <property type="protein sequence ID" value="KAG0145595.1"/>
    <property type="molecule type" value="Genomic_DNA"/>
</dbReference>
<dbReference type="AlphaFoldDB" id="A0A9P6NL66"/>
<proteinExistence type="predicted"/>
<dbReference type="Proteomes" id="UP000886653">
    <property type="component" value="Unassembled WGS sequence"/>
</dbReference>
<comment type="caution">
    <text evidence="1">The sequence shown here is derived from an EMBL/GenBank/DDBJ whole genome shotgun (WGS) entry which is preliminary data.</text>
</comment>